<proteinExistence type="predicted"/>
<evidence type="ECO:0008006" key="5">
    <source>
        <dbReference type="Google" id="ProtNLM"/>
    </source>
</evidence>
<evidence type="ECO:0000256" key="1">
    <source>
        <dbReference type="SAM" id="MobiDB-lite"/>
    </source>
</evidence>
<sequence>MNSSKKIKDQQEKEAVSTVSVPEKKVKKAKKISRFAGVDKKPVILVTLCIVVVLVLCIGVGIQQFKPKVIMTVNKTKITMDDMMYPIYEVESQYLPYNEMYETYTGKSIWEADYQGSGASVSGLTNAIGLKQEVLNAETQYELLYQYAKKDGYKLTKSDKAKAKKQAKKALKGLSWLQKLQLNISQKNLTARFEKRILANKYHEDKQKELNKTVDEKAAVKDISKKDYRQYDVQFYYAATTTKDKNGKSKSVSDKKKATYKTKIEEIAKKAKEADSDFDFTKLTDKKEKDITFEKDGNFTEKDGWSYVSADTLKKIKKMKNGEISDAILDDTTGYYVVVKMVNNNSDEAYKTACKDAIESKQNEAYSSWFEKEQTDKVVVNTDVWTDVTIGTVTTDIVTADDLNDMKENSSSSKKSSKGSNQ</sequence>
<keyword evidence="4" id="KW-1185">Reference proteome</keyword>
<protein>
    <recommendedName>
        <fullName evidence="5">Peptidylprolyl isomerase</fullName>
    </recommendedName>
</protein>
<gene>
    <name evidence="3" type="ORF">H8700_09260</name>
</gene>
<evidence type="ECO:0000313" key="3">
    <source>
        <dbReference type="EMBL" id="MBC8557892.1"/>
    </source>
</evidence>
<evidence type="ECO:0000313" key="4">
    <source>
        <dbReference type="Proteomes" id="UP000637513"/>
    </source>
</evidence>
<feature type="region of interest" description="Disordered" evidence="1">
    <location>
        <begin position="401"/>
        <end position="422"/>
    </location>
</feature>
<keyword evidence="2" id="KW-0472">Membrane</keyword>
<dbReference type="RefSeq" id="WP_249305306.1">
    <property type="nucleotide sequence ID" value="NZ_JACRSW010000032.1"/>
</dbReference>
<organism evidence="3 4">
    <name type="scientific">Jutongia hominis</name>
    <dbReference type="NCBI Taxonomy" id="2763664"/>
    <lineage>
        <taxon>Bacteria</taxon>
        <taxon>Bacillati</taxon>
        <taxon>Bacillota</taxon>
        <taxon>Clostridia</taxon>
        <taxon>Lachnospirales</taxon>
        <taxon>Lachnospiraceae</taxon>
        <taxon>Jutongia</taxon>
    </lineage>
</organism>
<reference evidence="3 4" key="1">
    <citation type="submission" date="2020-08" db="EMBL/GenBank/DDBJ databases">
        <title>Genome public.</title>
        <authorList>
            <person name="Liu C."/>
            <person name="Sun Q."/>
        </authorList>
    </citation>
    <scope>NUCLEOTIDE SEQUENCE [LARGE SCALE GENOMIC DNA]</scope>
    <source>
        <strain evidence="3 4">BX3</strain>
    </source>
</reference>
<keyword evidence="2" id="KW-0812">Transmembrane</keyword>
<feature type="transmembrane region" description="Helical" evidence="2">
    <location>
        <begin position="43"/>
        <end position="62"/>
    </location>
</feature>
<evidence type="ECO:0000256" key="2">
    <source>
        <dbReference type="SAM" id="Phobius"/>
    </source>
</evidence>
<name>A0ABR7MVS3_9FIRM</name>
<dbReference type="EMBL" id="JACRSW010000032">
    <property type="protein sequence ID" value="MBC8557892.1"/>
    <property type="molecule type" value="Genomic_DNA"/>
</dbReference>
<dbReference type="Proteomes" id="UP000637513">
    <property type="component" value="Unassembled WGS sequence"/>
</dbReference>
<accession>A0ABR7MVS3</accession>
<feature type="compositionally biased region" description="Low complexity" evidence="1">
    <location>
        <begin position="410"/>
        <end position="422"/>
    </location>
</feature>
<keyword evidence="2" id="KW-1133">Transmembrane helix</keyword>
<comment type="caution">
    <text evidence="3">The sequence shown here is derived from an EMBL/GenBank/DDBJ whole genome shotgun (WGS) entry which is preliminary data.</text>
</comment>